<feature type="domain" description="Duffy-binding-like" evidence="2">
    <location>
        <begin position="228"/>
        <end position="286"/>
    </location>
</feature>
<feature type="non-terminal residue" evidence="4">
    <location>
        <position position="476"/>
    </location>
</feature>
<accession>A0A024VW22</accession>
<feature type="domain" description="Duffy-binding-like" evidence="2">
    <location>
        <begin position="159"/>
        <end position="225"/>
    </location>
</feature>
<reference evidence="4 5" key="1">
    <citation type="submission" date="2013-02" db="EMBL/GenBank/DDBJ databases">
        <title>The Genome Annotation of Plasmodium falciparum Tanzania (2000708).</title>
        <authorList>
            <consortium name="The Broad Institute Genome Sequencing Platform"/>
            <consortium name="The Broad Institute Genome Sequencing Center for Infectious Disease"/>
            <person name="Neafsey D."/>
            <person name="Hoffman S."/>
            <person name="Volkman S."/>
            <person name="Rosenthal P."/>
            <person name="Walker B."/>
            <person name="Young S.K."/>
            <person name="Zeng Q."/>
            <person name="Gargeya S."/>
            <person name="Fitzgerald M."/>
            <person name="Haas B."/>
            <person name="Abouelleil A."/>
            <person name="Allen A.W."/>
            <person name="Alvarado L."/>
            <person name="Arachchi H.M."/>
            <person name="Berlin A.M."/>
            <person name="Chapman S.B."/>
            <person name="Gainer-Dewar J."/>
            <person name="Goldberg J."/>
            <person name="Griggs A."/>
            <person name="Gujja S."/>
            <person name="Hansen M."/>
            <person name="Howarth C."/>
            <person name="Imamovic A."/>
            <person name="Ireland A."/>
            <person name="Larimer J."/>
            <person name="McCowan C."/>
            <person name="Murphy C."/>
            <person name="Pearson M."/>
            <person name="Poon T.W."/>
            <person name="Priest M."/>
            <person name="Roberts A."/>
            <person name="Saif S."/>
            <person name="Shea T."/>
            <person name="Sisk P."/>
            <person name="Sykes S."/>
            <person name="Wortman J."/>
            <person name="Nusbaum C."/>
            <person name="Birren B."/>
        </authorList>
    </citation>
    <scope>NUCLEOTIDE SEQUENCE [LARGE SCALE GENOMIC DNA]</scope>
    <source>
        <strain evidence="5">Tanzania (2000708)</strain>
    </source>
</reference>
<evidence type="ECO:0000256" key="1">
    <source>
        <dbReference type="SAM" id="MobiDB-lite"/>
    </source>
</evidence>
<feature type="region of interest" description="Disordered" evidence="1">
    <location>
        <begin position="281"/>
        <end position="323"/>
    </location>
</feature>
<protein>
    <recommendedName>
        <fullName evidence="6">Duffy-binding-like domain-containing protein</fullName>
    </recommendedName>
</protein>
<dbReference type="Pfam" id="PF03011">
    <property type="entry name" value="PFEMP"/>
    <property type="match status" value="2"/>
</dbReference>
<feature type="non-terminal residue" evidence="4">
    <location>
        <position position="1"/>
    </location>
</feature>
<feature type="compositionally biased region" description="Acidic residues" evidence="1">
    <location>
        <begin position="288"/>
        <end position="305"/>
    </location>
</feature>
<dbReference type="Proteomes" id="UP000030708">
    <property type="component" value="Unassembled WGS sequence"/>
</dbReference>
<dbReference type="EMBL" id="KI927164">
    <property type="protein sequence ID" value="ETW32677.1"/>
    <property type="molecule type" value="Genomic_DNA"/>
</dbReference>
<name>A0A024VW22_PLAFA</name>
<dbReference type="Gene3D" id="1.20.1310.20">
    <property type="entry name" value="Duffy-antigen binding domain"/>
    <property type="match status" value="1"/>
</dbReference>
<feature type="domain" description="PfEMP1 CIDRalpha1" evidence="3">
    <location>
        <begin position="91"/>
        <end position="144"/>
    </location>
</feature>
<dbReference type="InterPro" id="IPR049158">
    <property type="entry name" value="PfEMP1_CIDRalpha1_dom"/>
</dbReference>
<evidence type="ECO:0000259" key="2">
    <source>
        <dbReference type="Pfam" id="PF03011"/>
    </source>
</evidence>
<proteinExistence type="predicted"/>
<dbReference type="InterPro" id="IPR042202">
    <property type="entry name" value="Duffy-ag-bd_sf"/>
</dbReference>
<gene>
    <name evidence="4" type="ORF">PFTANZ_06603</name>
</gene>
<organism evidence="4 5">
    <name type="scientific">Plasmodium falciparum Tanzania</name>
    <name type="common">2000708</name>
    <dbReference type="NCBI Taxonomy" id="1036725"/>
    <lineage>
        <taxon>Eukaryota</taxon>
        <taxon>Sar</taxon>
        <taxon>Alveolata</taxon>
        <taxon>Apicomplexa</taxon>
        <taxon>Aconoidasida</taxon>
        <taxon>Haemosporida</taxon>
        <taxon>Plasmodiidae</taxon>
        <taxon>Plasmodium</taxon>
        <taxon>Plasmodium (Laverania)</taxon>
    </lineage>
</organism>
<reference evidence="4 5" key="2">
    <citation type="submission" date="2013-02" db="EMBL/GenBank/DDBJ databases">
        <title>The Genome Sequence of Plasmodium falciparum Tanzania (2000708).</title>
        <authorList>
            <consortium name="The Broad Institute Genome Sequencing Platform"/>
            <consortium name="The Broad Institute Genome Sequencing Center for Infectious Disease"/>
            <person name="Neafsey D."/>
            <person name="Cheeseman I."/>
            <person name="Volkman S."/>
            <person name="Adams J."/>
            <person name="Walker B."/>
            <person name="Young S.K."/>
            <person name="Zeng Q."/>
            <person name="Gargeya S."/>
            <person name="Fitzgerald M."/>
            <person name="Haas B."/>
            <person name="Abouelleil A."/>
            <person name="Alvarado L."/>
            <person name="Arachchi H.M."/>
            <person name="Berlin A.M."/>
            <person name="Chapman S.B."/>
            <person name="Dewar J."/>
            <person name="Goldberg J."/>
            <person name="Griggs A."/>
            <person name="Gujja S."/>
            <person name="Hansen M."/>
            <person name="Howarth C."/>
            <person name="Imamovic A."/>
            <person name="Larimer J."/>
            <person name="McCowan C."/>
            <person name="Murphy C."/>
            <person name="Neiman D."/>
            <person name="Pearson M."/>
            <person name="Priest M."/>
            <person name="Roberts A."/>
            <person name="Saif S."/>
            <person name="Shea T."/>
            <person name="Sisk P."/>
            <person name="Sykes S."/>
            <person name="Wortman J."/>
            <person name="Nusbaum C."/>
            <person name="Birren B."/>
        </authorList>
    </citation>
    <scope>NUCLEOTIDE SEQUENCE [LARGE SCALE GENOMIC DNA]</scope>
    <source>
        <strain evidence="5">Tanzania (2000708)</strain>
    </source>
</reference>
<evidence type="ECO:0000313" key="5">
    <source>
        <dbReference type="Proteomes" id="UP000030708"/>
    </source>
</evidence>
<evidence type="ECO:0000313" key="4">
    <source>
        <dbReference type="EMBL" id="ETW32677.1"/>
    </source>
</evidence>
<sequence length="476" mass="55177">FYKKFKIKYPKFHDFLSSLNEEANCKNLRSEKESEIDFNKDSTTFSGSQYCKPCPICGVECDSNKCTHRDINHPKCQKANKYTPTRGAKETDIKVLSSGEKREDITKKLKDFCDTSDSSKLTEEWKCYYEKQNNEACILKNKNKSADQPKEIQKTFYDFFYYWVAHVLKDSESWRTELSKCLKYNKKQCMNKCKRNCKCYEQWVELKKKEWEKIKEHYEKQDGLPSGGITNAYGDPSETERIKKMLEKKNTEEKDDDTTHRSTIIDELLKHELEDAKKCVLNNPKDDCPEEDSDSDDEVEEEDELPSAPNPCSGDPSGSSTTHRSMVKTVAREMHRKAHQEAKGRIGGHISKLKGDISKGKFRNGVKGSKLKTVCEITKDYSNRNTRESDGPCYGKNKERFEIGKEWSYWDETNKKKHPQAYMPQRREHMCTSNLQYLETNDGPLKGNGNDEKLVNHSFLGDVLLSANFEAKNIKD</sequence>
<dbReference type="SUPFAM" id="SSF140924">
    <property type="entry name" value="Duffy binding domain-like"/>
    <property type="match status" value="2"/>
</dbReference>
<dbReference type="Pfam" id="PF21807">
    <property type="entry name" value="PfEMP1_CIDRalpha1_dom"/>
    <property type="match status" value="1"/>
</dbReference>
<evidence type="ECO:0008006" key="6">
    <source>
        <dbReference type="Google" id="ProtNLM"/>
    </source>
</evidence>
<dbReference type="Gene3D" id="1.20.58.1930">
    <property type="match status" value="1"/>
</dbReference>
<evidence type="ECO:0000259" key="3">
    <source>
        <dbReference type="Pfam" id="PF21807"/>
    </source>
</evidence>
<dbReference type="InterPro" id="IPR004258">
    <property type="entry name" value="DBL"/>
</dbReference>
<dbReference type="AlphaFoldDB" id="A0A024VW22"/>